<feature type="domain" description="Gp5/Type VI secretion system Vgr protein OB-fold" evidence="4">
    <location>
        <begin position="485"/>
        <end position="548"/>
    </location>
</feature>
<gene>
    <name evidence="6" type="primary">vgrG</name>
    <name evidence="6" type="ORF">PSS4_v1_100009</name>
</gene>
<dbReference type="AlphaFoldDB" id="A0A0S4U3Y6"/>
<evidence type="ECO:0000256" key="1">
    <source>
        <dbReference type="ARBA" id="ARBA00004613"/>
    </source>
</evidence>
<dbReference type="SUPFAM" id="SSF69349">
    <property type="entry name" value="Phage fibre proteins"/>
    <property type="match status" value="1"/>
</dbReference>
<comment type="similarity">
    <text evidence="2">Belongs to the VgrG protein family.</text>
</comment>
<evidence type="ECO:0000313" key="6">
    <source>
        <dbReference type="EMBL" id="CUV16417.1"/>
    </source>
</evidence>
<dbReference type="Gene3D" id="4.10.220.110">
    <property type="match status" value="1"/>
</dbReference>
<evidence type="ECO:0000259" key="4">
    <source>
        <dbReference type="Pfam" id="PF04717"/>
    </source>
</evidence>
<dbReference type="Pfam" id="PF04717">
    <property type="entry name" value="Phage_base_V"/>
    <property type="match status" value="1"/>
</dbReference>
<dbReference type="InterPro" id="IPR006533">
    <property type="entry name" value="T6SS_Vgr_RhsGE"/>
</dbReference>
<dbReference type="Pfam" id="PF22178">
    <property type="entry name" value="Gp5_trimer_C"/>
    <property type="match status" value="1"/>
</dbReference>
<dbReference type="InterPro" id="IPR017847">
    <property type="entry name" value="T6SS_RhsGE_Vgr_subset"/>
</dbReference>
<evidence type="ECO:0000259" key="5">
    <source>
        <dbReference type="Pfam" id="PF22178"/>
    </source>
</evidence>
<comment type="subcellular location">
    <subcellularLocation>
        <location evidence="1">Secreted</location>
    </subcellularLocation>
</comment>
<dbReference type="GO" id="GO:0005576">
    <property type="term" value="C:extracellular region"/>
    <property type="evidence" value="ECO:0007669"/>
    <property type="project" value="UniProtKB-SubCell"/>
</dbReference>
<keyword evidence="3" id="KW-0964">Secreted</keyword>
<evidence type="ECO:0000256" key="2">
    <source>
        <dbReference type="ARBA" id="ARBA00005558"/>
    </source>
</evidence>
<dbReference type="Pfam" id="PF05954">
    <property type="entry name" value="Phage_GPD"/>
    <property type="match status" value="1"/>
</dbReference>
<sequence>MSFTSTGNGATPSGNRFFSSLPAGGNALDMGTLASAAAMLGNVPGAGLIGGAARAAELAQTGMSLLGRTPASIADALNSAAGARSRLTQDSRFIRMESPLGRDVLLVNAMVVDEYVNRLPEIHLDLLSHQGDIQIDQIVGQPVSIRLEPKASGSALSQLMAGPDIGKRTFHGYAASFGRVGHPGAVTRYEMTVVPWFWFLTRSTDCRIFQSRTAEQILSEIFVELGFHDFEFHLKTQPATLEYVVMYRESYYNFCARLMEQEGMLWTFRYEADKHVLVIGDTNDTFRPLAPVDSIPYYGSSAASERNGIDRWDEAFSFRVGKITYRDFNYSTPSSPLMHVEVPTTLKNPNIGSTERYEYHSMYDLADDGRRYARYAMEAEEAQAHRFEGAGFVQAMTTAGRFRLTHHPMAAYDDKQFVILHVRHHAVNDYTGQAAELPYRNAFTCLPLDVPFRPERRTPKPFMYGTQAALVVGPKGEEIYTDGSRVKVHFFWDRRGKLDGSDSIWVRVSQPWAGAGWGGAAIPRIGQEVIVAFNEGDPDNPVIVGRVFNGEAANPYHGDNGQTMGIRSQTHKGGGSNELRFSDVNGAQEVYLHAQKDMNTVVQDAQSTQVLKGDRTILVSTGNHATEVSTGNMSEAIQGDRTTLVAKGNHETTVSTGDMSETVSLGDRTITVAKGNQATTVSVGNLTTTVTQGDTTQKTPAGVHTIEAKELWIRVGGSGGTSIHMTADAIELHKGSSTIRLDGGEIKIQAPNTHINPDNG</sequence>
<dbReference type="Gene3D" id="2.30.110.50">
    <property type="match status" value="1"/>
</dbReference>
<dbReference type="Gene3D" id="2.40.50.230">
    <property type="entry name" value="Gp5 N-terminal domain"/>
    <property type="match status" value="1"/>
</dbReference>
<dbReference type="InterPro" id="IPR037026">
    <property type="entry name" value="Vgr_OB-fold_dom_sf"/>
</dbReference>
<dbReference type="Gene3D" id="3.55.50.10">
    <property type="entry name" value="Baseplate protein-like domains"/>
    <property type="match status" value="1"/>
</dbReference>
<evidence type="ECO:0000256" key="3">
    <source>
        <dbReference type="ARBA" id="ARBA00022525"/>
    </source>
</evidence>
<dbReference type="PATRIC" id="fig|305.107.peg.2622"/>
<proteinExistence type="inferred from homology"/>
<dbReference type="PANTHER" id="PTHR32305:SF15">
    <property type="entry name" value="PROTEIN RHSA-RELATED"/>
    <property type="match status" value="1"/>
</dbReference>
<feature type="domain" description="Gp5/Type VI secretion system Vgr C-terminal trimerisation" evidence="5">
    <location>
        <begin position="564"/>
        <end position="674"/>
    </location>
</feature>
<dbReference type="InterPro" id="IPR050708">
    <property type="entry name" value="T6SS_VgrG/RHS"/>
</dbReference>
<dbReference type="NCBIfam" id="TIGR01646">
    <property type="entry name" value="vgr_GE"/>
    <property type="match status" value="1"/>
</dbReference>
<dbReference type="InterPro" id="IPR006531">
    <property type="entry name" value="Gp5/Vgr_OB"/>
</dbReference>
<protein>
    <submittedName>
        <fullName evidence="6">VgrG protein</fullName>
    </submittedName>
</protein>
<dbReference type="NCBIfam" id="TIGR03361">
    <property type="entry name" value="VI_Rhs_Vgr"/>
    <property type="match status" value="1"/>
</dbReference>
<dbReference type="PANTHER" id="PTHR32305">
    <property type="match status" value="1"/>
</dbReference>
<reference evidence="6" key="1">
    <citation type="submission" date="2015-10" db="EMBL/GenBank/DDBJ databases">
        <authorList>
            <person name="Gilbert D.G."/>
        </authorList>
    </citation>
    <scope>NUCLEOTIDE SEQUENCE</scope>
    <source>
        <strain evidence="6">Phyl III-seqv23</strain>
    </source>
</reference>
<dbReference type="SUPFAM" id="SSF69255">
    <property type="entry name" value="gp5 N-terminal domain-like"/>
    <property type="match status" value="1"/>
</dbReference>
<organism evidence="6">
    <name type="scientific">Ralstonia solanacearum</name>
    <name type="common">Pseudomonas solanacearum</name>
    <dbReference type="NCBI Taxonomy" id="305"/>
    <lineage>
        <taxon>Bacteria</taxon>
        <taxon>Pseudomonadati</taxon>
        <taxon>Pseudomonadota</taxon>
        <taxon>Betaproteobacteria</taxon>
        <taxon>Burkholderiales</taxon>
        <taxon>Burkholderiaceae</taxon>
        <taxon>Ralstonia</taxon>
        <taxon>Ralstonia solanacearum species complex</taxon>
    </lineage>
</organism>
<dbReference type="SUPFAM" id="SSF69279">
    <property type="entry name" value="Phage tail proteins"/>
    <property type="match status" value="2"/>
</dbReference>
<accession>A0A0S4U3Y6</accession>
<dbReference type="InterPro" id="IPR054030">
    <property type="entry name" value="Gp5_Vgr_C"/>
</dbReference>
<name>A0A0S4U3Y6_RALSL</name>
<dbReference type="EMBL" id="LN899821">
    <property type="protein sequence ID" value="CUV16417.1"/>
    <property type="molecule type" value="Genomic_DNA"/>
</dbReference>